<dbReference type="Proteomes" id="UP000320209">
    <property type="component" value="Unassembled WGS sequence"/>
</dbReference>
<evidence type="ECO:0000313" key="1">
    <source>
        <dbReference type="EMBL" id="TQL66523.1"/>
    </source>
</evidence>
<dbReference type="AlphaFoldDB" id="A0A543A1R5"/>
<name>A0A543A1R5_9ACTN</name>
<proteinExistence type="predicted"/>
<gene>
    <name evidence="1" type="ORF">FB381_0385</name>
</gene>
<reference evidence="1 2" key="1">
    <citation type="submission" date="2019-06" db="EMBL/GenBank/DDBJ databases">
        <title>Sequencing the genomes of 1000 actinobacteria strains.</title>
        <authorList>
            <person name="Klenk H.-P."/>
        </authorList>
    </citation>
    <scope>NUCLEOTIDE SEQUENCE [LARGE SCALE GENOMIC DNA]</scope>
    <source>
        <strain evidence="1 2">DSM 25218</strain>
    </source>
</reference>
<accession>A0A543A1R5</accession>
<comment type="caution">
    <text evidence="1">The sequence shown here is derived from an EMBL/GenBank/DDBJ whole genome shotgun (WGS) entry which is preliminary data.</text>
</comment>
<organism evidence="1 2">
    <name type="scientific">Nocardioides albertanoniae</name>
    <dbReference type="NCBI Taxonomy" id="1175486"/>
    <lineage>
        <taxon>Bacteria</taxon>
        <taxon>Bacillati</taxon>
        <taxon>Actinomycetota</taxon>
        <taxon>Actinomycetes</taxon>
        <taxon>Propionibacteriales</taxon>
        <taxon>Nocardioidaceae</taxon>
        <taxon>Nocardioides</taxon>
    </lineage>
</organism>
<protein>
    <submittedName>
        <fullName evidence="1">Uncharacterized protein</fullName>
    </submittedName>
</protein>
<evidence type="ECO:0000313" key="2">
    <source>
        <dbReference type="Proteomes" id="UP000320209"/>
    </source>
</evidence>
<sequence>MSVHVPKVWCEDGETNPHREVLLMTDTEYIDYLESVATPPEHLVCSECAQLLTRTNTILERLEAELTRPRADARPTPPPRPDHEVALDWLAALCGGHEATATLSVAPLDGAGLDLPPVADEAGRTQLAAVAALLHEVAADFPVAEVGFALRRALLRLWEIDPLLVDRPARPTQVAAGIVWTVLGANGLAGPGGLVTATELKERLGVTKMPSAYGKQLAAAIRGFWPWQTQRPWALRDLPDLEPLGYPDLLVSSVRKRLVRLRDQACLSRDQDGGSPR</sequence>
<dbReference type="EMBL" id="VFOV01000001">
    <property type="protein sequence ID" value="TQL66523.1"/>
    <property type="molecule type" value="Genomic_DNA"/>
</dbReference>
<keyword evidence="2" id="KW-1185">Reference proteome</keyword>